<reference evidence="1 2" key="1">
    <citation type="journal article" date="2024" name="Science">
        <title>Giant polyketide synthase enzymes in the biosynthesis of giant marine polyether toxins.</title>
        <authorList>
            <person name="Fallon T.R."/>
            <person name="Shende V.V."/>
            <person name="Wierzbicki I.H."/>
            <person name="Pendleton A.L."/>
            <person name="Watervoot N.F."/>
            <person name="Auber R.P."/>
            <person name="Gonzalez D.J."/>
            <person name="Wisecaver J.H."/>
            <person name="Moore B.S."/>
        </authorList>
    </citation>
    <scope>NUCLEOTIDE SEQUENCE [LARGE SCALE GENOMIC DNA]</scope>
    <source>
        <strain evidence="1 2">12B1</strain>
    </source>
</reference>
<evidence type="ECO:0000313" key="2">
    <source>
        <dbReference type="Proteomes" id="UP001515480"/>
    </source>
</evidence>
<accession>A0AB34JG08</accession>
<comment type="caution">
    <text evidence="1">The sequence shown here is derived from an EMBL/GenBank/DDBJ whole genome shotgun (WGS) entry which is preliminary data.</text>
</comment>
<sequence>MPRPPPAPCPPKIAVDPTVSADTGGPEALVQLALALAALCPNSTYALARPTPIHPRFYAEYPRLAALRALPPSALRPGDVVVAPDVAYCNAKLAARGVHWYVWLLSSRARPYNWRSLQRGCRLLSHNHHLAHDTLAGVSLQPHWVLHPYVSPSIAAACAAPPRAARRRLVLLDSDTPDRVEAEVEAACCLLGCESVRVHNYTRAKVLELQRAAMIVVDWSMIGSERMPIEGVLCGAVLLTGAHLCGQDLDDFPIPRRNVLRHPSNLTAAIRRVLSDFAAEQRAQAWMRRKYMEINARSLRREAAAFLAAHAASAHERRYKSFYAPAESRSALMEAMVAAAKRDGTYIE</sequence>
<keyword evidence="2" id="KW-1185">Reference proteome</keyword>
<evidence type="ECO:0000313" key="1">
    <source>
        <dbReference type="EMBL" id="KAL1519853.1"/>
    </source>
</evidence>
<evidence type="ECO:0008006" key="3">
    <source>
        <dbReference type="Google" id="ProtNLM"/>
    </source>
</evidence>
<dbReference type="AlphaFoldDB" id="A0AB34JG08"/>
<gene>
    <name evidence="1" type="ORF">AB1Y20_023356</name>
</gene>
<proteinExistence type="predicted"/>
<name>A0AB34JG08_PRYPA</name>
<organism evidence="1 2">
    <name type="scientific">Prymnesium parvum</name>
    <name type="common">Toxic golden alga</name>
    <dbReference type="NCBI Taxonomy" id="97485"/>
    <lineage>
        <taxon>Eukaryota</taxon>
        <taxon>Haptista</taxon>
        <taxon>Haptophyta</taxon>
        <taxon>Prymnesiophyceae</taxon>
        <taxon>Prymnesiales</taxon>
        <taxon>Prymnesiaceae</taxon>
        <taxon>Prymnesium</taxon>
    </lineage>
</organism>
<protein>
    <recommendedName>
        <fullName evidence="3">Digalactosyldiacylglycerol synthase</fullName>
    </recommendedName>
</protein>
<dbReference type="Proteomes" id="UP001515480">
    <property type="component" value="Unassembled WGS sequence"/>
</dbReference>
<dbReference type="EMBL" id="JBGBPQ010000009">
    <property type="protein sequence ID" value="KAL1519853.1"/>
    <property type="molecule type" value="Genomic_DNA"/>
</dbReference>